<proteinExistence type="inferred from homology"/>
<feature type="binding site" evidence="19">
    <location>
        <position position="269"/>
    </location>
    <ligand>
        <name>Zn(2+)</name>
        <dbReference type="ChEBI" id="CHEBI:29105"/>
    </ligand>
</feature>
<dbReference type="Pfam" id="PF02607">
    <property type="entry name" value="B12-binding_2"/>
    <property type="match status" value="1"/>
</dbReference>
<dbReference type="InterPro" id="IPR000489">
    <property type="entry name" value="Pterin-binding_dom"/>
</dbReference>
<dbReference type="SUPFAM" id="SSF51717">
    <property type="entry name" value="Dihydropteroate synthetase-like"/>
    <property type="match status" value="1"/>
</dbReference>
<evidence type="ECO:0000256" key="12">
    <source>
        <dbReference type="ARBA" id="ARBA00022691"/>
    </source>
</evidence>
<accession>A0A120KN75</accession>
<dbReference type="GO" id="GO:0046653">
    <property type="term" value="P:tetrahydrofolate metabolic process"/>
    <property type="evidence" value="ECO:0007669"/>
    <property type="project" value="TreeGrafter"/>
</dbReference>
<dbReference type="PROSITE" id="PS51337">
    <property type="entry name" value="B12_BINDING_NTER"/>
    <property type="match status" value="1"/>
</dbReference>
<reference evidence="25" key="1">
    <citation type="submission" date="2016-02" db="EMBL/GenBank/DDBJ databases">
        <authorList>
            <person name="Holder M.E."/>
            <person name="Ajami N.J."/>
            <person name="Petrosino J.F."/>
        </authorList>
    </citation>
    <scope>NUCLEOTIDE SEQUENCE [LARGE SCALE GENOMIC DNA]</scope>
    <source>
        <strain evidence="25">DSM 12838</strain>
    </source>
</reference>
<keyword evidence="13 19" id="KW-0479">Metal-binding</keyword>
<keyword evidence="25" id="KW-1185">Reference proteome</keyword>
<dbReference type="Pfam" id="PF02310">
    <property type="entry name" value="B12-binding"/>
    <property type="match status" value="1"/>
</dbReference>
<dbReference type="EC" id="2.1.1.13" evidence="6"/>
<name>A0A120KN75_9BACT</name>
<keyword evidence="16" id="KW-0170">Cobalt</keyword>
<evidence type="ECO:0000256" key="13">
    <source>
        <dbReference type="ARBA" id="ARBA00022723"/>
    </source>
</evidence>
<dbReference type="InterPro" id="IPR036589">
    <property type="entry name" value="HCY_dom_sf"/>
</dbReference>
<gene>
    <name evidence="24" type="ORF">AXF15_09320</name>
</gene>
<dbReference type="AlphaFoldDB" id="A0A120KN75"/>
<evidence type="ECO:0000259" key="23">
    <source>
        <dbReference type="PROSITE" id="PS51337"/>
    </source>
</evidence>
<dbReference type="PROSITE" id="PS50972">
    <property type="entry name" value="PTERIN_BINDING"/>
    <property type="match status" value="1"/>
</dbReference>
<dbReference type="RefSeq" id="WP_066606431.1">
    <property type="nucleotide sequence ID" value="NZ_CP014230.1"/>
</dbReference>
<evidence type="ECO:0000256" key="16">
    <source>
        <dbReference type="ARBA" id="ARBA00023285"/>
    </source>
</evidence>
<dbReference type="PANTHER" id="PTHR45833">
    <property type="entry name" value="METHIONINE SYNTHASE"/>
    <property type="match status" value="1"/>
</dbReference>
<evidence type="ECO:0000256" key="14">
    <source>
        <dbReference type="ARBA" id="ARBA00022833"/>
    </source>
</evidence>
<evidence type="ECO:0000256" key="19">
    <source>
        <dbReference type="PROSITE-ProRule" id="PRU00333"/>
    </source>
</evidence>
<evidence type="ECO:0000259" key="22">
    <source>
        <dbReference type="PROSITE" id="PS51332"/>
    </source>
</evidence>
<dbReference type="KEGG" id="doa:AXF15_09320"/>
<feature type="binding site" evidence="19">
    <location>
        <position position="203"/>
    </location>
    <ligand>
        <name>Zn(2+)</name>
        <dbReference type="ChEBI" id="CHEBI:29105"/>
    </ligand>
</feature>
<evidence type="ECO:0000259" key="20">
    <source>
        <dbReference type="PROSITE" id="PS50970"/>
    </source>
</evidence>
<organism evidence="24 25">
    <name type="scientific">Desulfomicrobium orale DSM 12838</name>
    <dbReference type="NCBI Taxonomy" id="888061"/>
    <lineage>
        <taxon>Bacteria</taxon>
        <taxon>Pseudomonadati</taxon>
        <taxon>Thermodesulfobacteriota</taxon>
        <taxon>Desulfovibrionia</taxon>
        <taxon>Desulfovibrionales</taxon>
        <taxon>Desulfomicrobiaceae</taxon>
        <taxon>Desulfomicrobium</taxon>
    </lineage>
</organism>
<dbReference type="InterPro" id="IPR003726">
    <property type="entry name" value="HCY_dom"/>
</dbReference>
<dbReference type="GO" id="GO:0008705">
    <property type="term" value="F:methionine synthase activity"/>
    <property type="evidence" value="ECO:0007669"/>
    <property type="project" value="UniProtKB-EC"/>
</dbReference>
<dbReference type="STRING" id="888061.AXF15_09320"/>
<protein>
    <recommendedName>
        <fullName evidence="7">Methionine synthase</fullName>
        <ecNumber evidence="6">2.1.1.13</ecNumber>
    </recommendedName>
    <alternativeName>
        <fullName evidence="18">5-methyltetrahydrofolate--homocysteine methyltransferase</fullName>
    </alternativeName>
</protein>
<comment type="function">
    <text evidence="17">Catalyzes the transfer of a methyl group from methyl-cobalamin to homocysteine, yielding enzyme-bound cob(I)alamin and methionine. Subsequently, remethylates the cofactor using methyltetrahydrofolate.</text>
</comment>
<evidence type="ECO:0000256" key="18">
    <source>
        <dbReference type="ARBA" id="ARBA00031040"/>
    </source>
</evidence>
<dbReference type="SMART" id="SM01018">
    <property type="entry name" value="B12-binding_2"/>
    <property type="match status" value="1"/>
</dbReference>
<dbReference type="InterPro" id="IPR050554">
    <property type="entry name" value="Met_Synthase/Corrinoid"/>
</dbReference>
<dbReference type="SUPFAM" id="SSF52242">
    <property type="entry name" value="Cobalamin (vitamin B12)-binding domain"/>
    <property type="match status" value="1"/>
</dbReference>
<dbReference type="OrthoDB" id="9803687at2"/>
<keyword evidence="9" id="KW-0028">Amino-acid biosynthesis</keyword>
<feature type="domain" description="Pterin-binding" evidence="21">
    <location>
        <begin position="316"/>
        <end position="560"/>
    </location>
</feature>
<dbReference type="SUPFAM" id="SSF82282">
    <property type="entry name" value="Homocysteine S-methyltransferase"/>
    <property type="match status" value="1"/>
</dbReference>
<dbReference type="PROSITE" id="PS50970">
    <property type="entry name" value="HCY"/>
    <property type="match status" value="1"/>
</dbReference>
<dbReference type="GO" id="GO:0032259">
    <property type="term" value="P:methylation"/>
    <property type="evidence" value="ECO:0007669"/>
    <property type="project" value="UniProtKB-KW"/>
</dbReference>
<dbReference type="GO" id="GO:0005829">
    <property type="term" value="C:cytosol"/>
    <property type="evidence" value="ECO:0007669"/>
    <property type="project" value="TreeGrafter"/>
</dbReference>
<comment type="cofactor">
    <cofactor evidence="3">
        <name>methylcob(III)alamin</name>
        <dbReference type="ChEBI" id="CHEBI:28115"/>
    </cofactor>
</comment>
<dbReference type="GO" id="GO:0031419">
    <property type="term" value="F:cobalamin binding"/>
    <property type="evidence" value="ECO:0007669"/>
    <property type="project" value="UniProtKB-KW"/>
</dbReference>
<comment type="cofactor">
    <cofactor evidence="2 19">
        <name>Zn(2+)</name>
        <dbReference type="ChEBI" id="CHEBI:29105"/>
    </cofactor>
</comment>
<keyword evidence="12" id="KW-0949">S-adenosyl-L-methionine</keyword>
<dbReference type="Gene3D" id="3.40.50.280">
    <property type="entry name" value="Cobalamin-binding domain"/>
    <property type="match status" value="1"/>
</dbReference>
<keyword evidence="8 19" id="KW-0489">Methyltransferase</keyword>
<evidence type="ECO:0000256" key="10">
    <source>
        <dbReference type="ARBA" id="ARBA00022628"/>
    </source>
</evidence>
<feature type="domain" description="Hcy-binding" evidence="20">
    <location>
        <begin position="2"/>
        <end position="283"/>
    </location>
</feature>
<evidence type="ECO:0000256" key="6">
    <source>
        <dbReference type="ARBA" id="ARBA00012032"/>
    </source>
</evidence>
<evidence type="ECO:0000256" key="1">
    <source>
        <dbReference type="ARBA" id="ARBA00001700"/>
    </source>
</evidence>
<evidence type="ECO:0000259" key="21">
    <source>
        <dbReference type="PROSITE" id="PS50972"/>
    </source>
</evidence>
<evidence type="ECO:0000256" key="4">
    <source>
        <dbReference type="ARBA" id="ARBA00005178"/>
    </source>
</evidence>
<keyword evidence="11 19" id="KW-0808">Transferase</keyword>
<dbReference type="PANTHER" id="PTHR45833:SF1">
    <property type="entry name" value="METHIONINE SYNTHASE"/>
    <property type="match status" value="1"/>
</dbReference>
<dbReference type="InterPro" id="IPR006158">
    <property type="entry name" value="Cobalamin-bd"/>
</dbReference>
<feature type="domain" description="B12-binding" evidence="22">
    <location>
        <begin position="679"/>
        <end position="804"/>
    </location>
</feature>
<evidence type="ECO:0000313" key="24">
    <source>
        <dbReference type="EMBL" id="AMD93276.1"/>
    </source>
</evidence>
<dbReference type="PIRSF" id="PIRSF037472">
    <property type="entry name" value="DHPS_mtfrase"/>
    <property type="match status" value="1"/>
</dbReference>
<dbReference type="Pfam" id="PF02574">
    <property type="entry name" value="S-methyl_trans"/>
    <property type="match status" value="1"/>
</dbReference>
<keyword evidence="10" id="KW-0846">Cobalamin</keyword>
<dbReference type="InterPro" id="IPR036724">
    <property type="entry name" value="Cobalamin-bd_sf"/>
</dbReference>
<evidence type="ECO:0000256" key="11">
    <source>
        <dbReference type="ARBA" id="ARBA00022679"/>
    </source>
</evidence>
<dbReference type="InterPro" id="IPR036594">
    <property type="entry name" value="Meth_synthase_dom"/>
</dbReference>
<evidence type="ECO:0000256" key="5">
    <source>
        <dbReference type="ARBA" id="ARBA00010398"/>
    </source>
</evidence>
<dbReference type="CDD" id="cd02070">
    <property type="entry name" value="corrinoid_protein_B12-BD"/>
    <property type="match status" value="1"/>
</dbReference>
<keyword evidence="14 19" id="KW-0862">Zinc</keyword>
<comment type="pathway">
    <text evidence="4">Amino-acid biosynthesis; L-methionine biosynthesis via de novo pathway; L-methionine from L-homocysteine (MetH route): step 1/1.</text>
</comment>
<dbReference type="Proteomes" id="UP000063964">
    <property type="component" value="Chromosome"/>
</dbReference>
<evidence type="ECO:0000256" key="9">
    <source>
        <dbReference type="ARBA" id="ARBA00022605"/>
    </source>
</evidence>
<dbReference type="GO" id="GO:0046872">
    <property type="term" value="F:metal ion binding"/>
    <property type="evidence" value="ECO:0007669"/>
    <property type="project" value="UniProtKB-KW"/>
</dbReference>
<evidence type="ECO:0000256" key="2">
    <source>
        <dbReference type="ARBA" id="ARBA00001947"/>
    </source>
</evidence>
<dbReference type="Pfam" id="PF00809">
    <property type="entry name" value="Pterin_bind"/>
    <property type="match status" value="1"/>
</dbReference>
<dbReference type="Gene3D" id="3.20.20.330">
    <property type="entry name" value="Homocysteine-binding-like domain"/>
    <property type="match status" value="1"/>
</dbReference>
<evidence type="ECO:0000256" key="7">
    <source>
        <dbReference type="ARBA" id="ARBA00013998"/>
    </source>
</evidence>
<dbReference type="EMBL" id="CP014230">
    <property type="protein sequence ID" value="AMD93276.1"/>
    <property type="molecule type" value="Genomic_DNA"/>
</dbReference>
<dbReference type="InterPro" id="IPR017215">
    <property type="entry name" value="MetH_bac"/>
</dbReference>
<evidence type="ECO:0000256" key="17">
    <source>
        <dbReference type="ARBA" id="ARBA00025552"/>
    </source>
</evidence>
<evidence type="ECO:0000313" key="25">
    <source>
        <dbReference type="Proteomes" id="UP000063964"/>
    </source>
</evidence>
<feature type="domain" description="B12-binding N-terminal" evidence="23">
    <location>
        <begin position="585"/>
        <end position="679"/>
    </location>
</feature>
<evidence type="ECO:0000256" key="15">
    <source>
        <dbReference type="ARBA" id="ARBA00023167"/>
    </source>
</evidence>
<dbReference type="PROSITE" id="PS51332">
    <property type="entry name" value="B12_BINDING"/>
    <property type="match status" value="1"/>
</dbReference>
<dbReference type="SUPFAM" id="SSF47644">
    <property type="entry name" value="Methionine synthase domain"/>
    <property type="match status" value="1"/>
</dbReference>
<dbReference type="Gene3D" id="1.10.1240.10">
    <property type="entry name" value="Methionine synthase domain"/>
    <property type="match status" value="1"/>
</dbReference>
<dbReference type="GO" id="GO:0050667">
    <property type="term" value="P:homocysteine metabolic process"/>
    <property type="evidence" value="ECO:0007669"/>
    <property type="project" value="TreeGrafter"/>
</dbReference>
<evidence type="ECO:0000256" key="8">
    <source>
        <dbReference type="ARBA" id="ARBA00022603"/>
    </source>
</evidence>
<evidence type="ECO:0000256" key="3">
    <source>
        <dbReference type="ARBA" id="ARBA00001956"/>
    </source>
</evidence>
<dbReference type="InterPro" id="IPR011005">
    <property type="entry name" value="Dihydropteroate_synth-like_sf"/>
</dbReference>
<dbReference type="InterPro" id="IPR003759">
    <property type="entry name" value="Cbl-bd_cap"/>
</dbReference>
<comment type="catalytic activity">
    <reaction evidence="1">
        <text>(6S)-5-methyl-5,6,7,8-tetrahydrofolate + L-homocysteine = (6S)-5,6,7,8-tetrahydrofolate + L-methionine</text>
        <dbReference type="Rhea" id="RHEA:11172"/>
        <dbReference type="ChEBI" id="CHEBI:18608"/>
        <dbReference type="ChEBI" id="CHEBI:57453"/>
        <dbReference type="ChEBI" id="CHEBI:57844"/>
        <dbReference type="ChEBI" id="CHEBI:58199"/>
        <dbReference type="EC" id="2.1.1.13"/>
    </reaction>
</comment>
<feature type="binding site" evidence="19">
    <location>
        <position position="268"/>
    </location>
    <ligand>
        <name>Zn(2+)</name>
        <dbReference type="ChEBI" id="CHEBI:29105"/>
    </ligand>
</feature>
<dbReference type="UniPathway" id="UPA00051">
    <property type="reaction ID" value="UER00081"/>
</dbReference>
<comment type="similarity">
    <text evidence="5">Belongs to the vitamin-B12 dependent methionine synthase family.</text>
</comment>
<dbReference type="Gene3D" id="3.20.20.20">
    <property type="entry name" value="Dihydropteroate synthase-like"/>
    <property type="match status" value="1"/>
</dbReference>
<sequence>MNGFRAALAADGILIFDGGMGSLLQRRGLAPGQSPEEFGMAHPEIIADIHAGYACSGSRVVTTNTFGATRYKLPAGLDVFAVNELMARTARRAVGGGVFVAGSVGPTGKMVHPLGDISFRGLVEVFKEQIRGLAAGGADVILAETQFDLAEARAVVVAAREACDLPVGVSMTFEDGVSLTGTTPEVFALTMGNMGVDFIGSNCSAGPEQLVQVARAMLEVSDLPVLIQPNAGLPELVDGRTVFRLQPEPFAEAVSVLAAEGVRCLGGCCGTTPDHIRVLAALCEGKFAPRPERGNRPCLVVSSRSETVEFGFDRPCRIIGERINPTGKADLTAELQRLETRRVLALAEEQAAQGAAVLDVNVGAPMVDETRMLPLAVTALTSALSIPLCLDTSNPEAMRAGLDVYPASPLVNSISGEADRMEVLGPLCRDYGAPFILLPIKGRKLPVTAAERLAIIEELLLRAEALRIPKNLILVDALALTVSSKPEAATACLEVIRHCRERWGLAATMGLSNISFGLPARDLVNSTFLGMAVGAGMASFIANPNTVRLRETLAAAELLLGRDPQARNFIDSYSGWTPGSAPAPAAPAASGAEEGSAVALAVVRGQKDRIADLLAERIAAGDDPFALVDGEMIPAIATVGEKYERKEYFLPQLLLCAETMQTGFDSIRHLLVREGQDAKATIVMATVEGDIHDIGKNIVCLMLRNFGYVVVDLGKDVRAEDIVRTAEEKHAAVIGLSALMTTTMVRMEDTVRLVRERGLTCRVMIGGAVVSQAYADLIGAHGYADDAVAAVRVATRLCREVAGE</sequence>
<keyword evidence="15" id="KW-0486">Methionine biosynthesis</keyword>